<keyword evidence="2 5" id="KW-0812">Transmembrane</keyword>
<dbReference type="EC" id="2.1.1.100" evidence="5"/>
<evidence type="ECO:0000256" key="1">
    <source>
        <dbReference type="ARBA" id="ARBA00004141"/>
    </source>
</evidence>
<dbReference type="GO" id="GO:0032259">
    <property type="term" value="P:methylation"/>
    <property type="evidence" value="ECO:0007669"/>
    <property type="project" value="UniProtKB-KW"/>
</dbReference>
<dbReference type="InterPro" id="IPR007269">
    <property type="entry name" value="ICMT_MeTrfase"/>
</dbReference>
<dbReference type="Gene3D" id="1.20.120.1630">
    <property type="match status" value="1"/>
</dbReference>
<comment type="caution">
    <text evidence="5">Lacks conserved residue(s) required for the propagation of feature annotation.</text>
</comment>
<dbReference type="GO" id="GO:0005789">
    <property type="term" value="C:endoplasmic reticulum membrane"/>
    <property type="evidence" value="ECO:0007669"/>
    <property type="project" value="UniProtKB-SubCell"/>
</dbReference>
<proteinExistence type="inferred from homology"/>
<comment type="caution">
    <text evidence="6">The sequence shown here is derived from an EMBL/GenBank/DDBJ whole genome shotgun (WGS) entry which is preliminary data.</text>
</comment>
<keyword evidence="5" id="KW-0808">Transferase</keyword>
<dbReference type="AlphaFoldDB" id="A0AAW1QA04"/>
<reference evidence="6 7" key="1">
    <citation type="journal article" date="2024" name="Nat. Commun.">
        <title>Phylogenomics reveals the evolutionary origins of lichenization in chlorophyte algae.</title>
        <authorList>
            <person name="Puginier C."/>
            <person name="Libourel C."/>
            <person name="Otte J."/>
            <person name="Skaloud P."/>
            <person name="Haon M."/>
            <person name="Grisel S."/>
            <person name="Petersen M."/>
            <person name="Berrin J.G."/>
            <person name="Delaux P.M."/>
            <person name="Dal Grande F."/>
            <person name="Keller J."/>
        </authorList>
    </citation>
    <scope>NUCLEOTIDE SEQUENCE [LARGE SCALE GENOMIC DNA]</scope>
    <source>
        <strain evidence="6 7">SAG 2043</strain>
    </source>
</reference>
<keyword evidence="3 5" id="KW-1133">Transmembrane helix</keyword>
<evidence type="ECO:0000256" key="2">
    <source>
        <dbReference type="ARBA" id="ARBA00022692"/>
    </source>
</evidence>
<dbReference type="Proteomes" id="UP001489004">
    <property type="component" value="Unassembled WGS sequence"/>
</dbReference>
<organism evidence="6 7">
    <name type="scientific">[Myrmecia] bisecta</name>
    <dbReference type="NCBI Taxonomy" id="41462"/>
    <lineage>
        <taxon>Eukaryota</taxon>
        <taxon>Viridiplantae</taxon>
        <taxon>Chlorophyta</taxon>
        <taxon>core chlorophytes</taxon>
        <taxon>Trebouxiophyceae</taxon>
        <taxon>Trebouxiales</taxon>
        <taxon>Trebouxiaceae</taxon>
        <taxon>Myrmecia</taxon>
    </lineage>
</organism>
<keyword evidence="5" id="KW-0256">Endoplasmic reticulum</keyword>
<protein>
    <recommendedName>
        <fullName evidence="5">Protein-S-isoprenylcysteine O-methyltransferase</fullName>
        <ecNumber evidence="5">2.1.1.100</ecNumber>
    </recommendedName>
</protein>
<keyword evidence="5" id="KW-0949">S-adenosyl-L-methionine</keyword>
<gene>
    <name evidence="6" type="ORF">WJX72_010632</name>
</gene>
<comment type="cofactor">
    <cofactor evidence="5">
        <name>Zn(2+)</name>
        <dbReference type="ChEBI" id="CHEBI:29105"/>
    </cofactor>
    <text evidence="5">Divalent metal cations. Probably Zn(2+).</text>
</comment>
<name>A0AAW1QA04_9CHLO</name>
<comment type="similarity">
    <text evidence="5">Belongs to the class VI-like SAM-binding methyltransferase superfamily. Isoprenylcysteine carboxyl methyltransferase family.</text>
</comment>
<keyword evidence="5" id="KW-0489">Methyltransferase</keyword>
<sequence length="103" mass="11983">MWSFAVLGRHFTFEVSIVKDHRLIEKGPYSVLRHPSYTGMVVGLAGFLWFFGLRSYLWWLSLAPGLLALGARIHNEEAVLHQHFGRAWEAHCSKTWRLIPFIF</sequence>
<dbReference type="PANTHER" id="PTHR43847">
    <property type="entry name" value="BLL3993 PROTEIN"/>
    <property type="match status" value="1"/>
</dbReference>
<evidence type="ECO:0000313" key="6">
    <source>
        <dbReference type="EMBL" id="KAK9818327.1"/>
    </source>
</evidence>
<dbReference type="Pfam" id="PF04140">
    <property type="entry name" value="ICMT"/>
    <property type="match status" value="1"/>
</dbReference>
<dbReference type="InterPro" id="IPR052527">
    <property type="entry name" value="Metal_cation-efflux_comp"/>
</dbReference>
<dbReference type="EMBL" id="JALJOR010000004">
    <property type="protein sequence ID" value="KAK9818327.1"/>
    <property type="molecule type" value="Genomic_DNA"/>
</dbReference>
<comment type="subcellular location">
    <subcellularLocation>
        <location evidence="5">Endoplasmic reticulum membrane</location>
        <topology evidence="5">Multi-pass membrane protein</topology>
    </subcellularLocation>
    <subcellularLocation>
        <location evidence="1">Membrane</location>
        <topology evidence="1">Multi-pass membrane protein</topology>
    </subcellularLocation>
</comment>
<keyword evidence="4 5" id="KW-0472">Membrane</keyword>
<dbReference type="PANTHER" id="PTHR43847:SF1">
    <property type="entry name" value="BLL3993 PROTEIN"/>
    <property type="match status" value="1"/>
</dbReference>
<accession>A0AAW1QA04</accession>
<evidence type="ECO:0000256" key="5">
    <source>
        <dbReference type="RuleBase" id="RU362022"/>
    </source>
</evidence>
<evidence type="ECO:0000256" key="3">
    <source>
        <dbReference type="ARBA" id="ARBA00022989"/>
    </source>
</evidence>
<comment type="catalytic activity">
    <reaction evidence="5">
        <text>[protein]-C-terminal S-[(2E,6E)-farnesyl]-L-cysteine + S-adenosyl-L-methionine = [protein]-C-terminal S-[(2E,6E)-farnesyl]-L-cysteine methyl ester + S-adenosyl-L-homocysteine</text>
        <dbReference type="Rhea" id="RHEA:21672"/>
        <dbReference type="Rhea" id="RHEA-COMP:12125"/>
        <dbReference type="Rhea" id="RHEA-COMP:12126"/>
        <dbReference type="ChEBI" id="CHEBI:57856"/>
        <dbReference type="ChEBI" id="CHEBI:59789"/>
        <dbReference type="ChEBI" id="CHEBI:90510"/>
        <dbReference type="ChEBI" id="CHEBI:90511"/>
        <dbReference type="EC" id="2.1.1.100"/>
    </reaction>
</comment>
<keyword evidence="7" id="KW-1185">Reference proteome</keyword>
<evidence type="ECO:0000313" key="7">
    <source>
        <dbReference type="Proteomes" id="UP001489004"/>
    </source>
</evidence>
<feature type="transmembrane region" description="Helical" evidence="5">
    <location>
        <begin position="31"/>
        <end position="50"/>
    </location>
</feature>
<evidence type="ECO:0000256" key="4">
    <source>
        <dbReference type="ARBA" id="ARBA00023136"/>
    </source>
</evidence>
<dbReference type="GO" id="GO:0004671">
    <property type="term" value="F:protein C-terminal S-isoprenylcysteine carboxyl O-methyltransferase activity"/>
    <property type="evidence" value="ECO:0007669"/>
    <property type="project" value="UniProtKB-EC"/>
</dbReference>